<dbReference type="AlphaFoldDB" id="M4BPQ4"/>
<feature type="region of interest" description="Disordered" evidence="2">
    <location>
        <begin position="100"/>
        <end position="127"/>
    </location>
</feature>
<evidence type="ECO:0000256" key="1">
    <source>
        <dbReference type="SAM" id="Coils"/>
    </source>
</evidence>
<keyword evidence="1" id="KW-0175">Coiled coil</keyword>
<evidence type="ECO:0000256" key="2">
    <source>
        <dbReference type="SAM" id="MobiDB-lite"/>
    </source>
</evidence>
<feature type="region of interest" description="Disordered" evidence="2">
    <location>
        <begin position="166"/>
        <end position="201"/>
    </location>
</feature>
<dbReference type="HOGENOM" id="CLU_275268_0_0_1"/>
<feature type="region of interest" description="Disordered" evidence="2">
    <location>
        <begin position="268"/>
        <end position="290"/>
    </location>
</feature>
<dbReference type="EMBL" id="JH598525">
    <property type="status" value="NOT_ANNOTATED_CDS"/>
    <property type="molecule type" value="Genomic_DNA"/>
</dbReference>
<dbReference type="STRING" id="559515.M4BPQ4"/>
<sequence length="1161" mass="125913">MDGKERKDMLAVATAAQGADASAPQRKKSRGSGCDKSEFVSVKAGMRELKRRLAAASEDAVASDSDSPVASTTTAIKVSNATREDVKSCRVKTKTTSFKAARPVKKRQASEVATSGGDEDDARSVASKKTLAEVKRELEREQRKRVESRIQTLQWEAEATAHDVSLTSRAPNDGPRGCVKPGGDKQLISGNRMGEPAATSPLTMTDANEMRATSTCKAGSTTPHMPVKALAGSSVEPPCKNKFITGDVDEDVVYALALEEAEQKLATPQKPLPSCSGAVSATNSNSVASRSLRVPSASPILAQPTFLKSHVHAQMQLKQDGDTQQPKLTDAVQIEANSEIVKEMERLRHENEILRRSNELLRAAALTSPSIRAKDLENGQSRASLDHVHDQNGVCSTMKVTPSGTPAGSFTTRFLNLARCDNELNVKRMVPSWETHHIQDCTNSRSTGSQQTSPSDAQSKDAILNRSGRENNGPKNQHKVKTEKAQEPDKAVEPESELSRNVSPQNLAAGSDHFAAADDKHPSTRSATENVLDQDNETAQLELPQPQKLSSSVQTAHGRCAHTTSGSDDHRRPDVSMLDVEERDHENGENDRDEEQTVNRDRSSEQESTVDNGSHTKYKARRDFVYGDANSHMDEVRDRKTFAVTTKIDTAQASSTHTDSNLSETVINNESEPALMPNKKAKTKSGDRATKHKNSGGGGGSGKHKVTRMKPIDQRVDVAPATLSSKCDSETESDEDMKENVVSSNVLEAALKAAEDNTGCKNDARPCPVADGATSHKRCVVKEYRSVADSGSLPVLPASSTTRQQKFASVSSTSVKTSSRIKDTLLWPALDDFYNFLLDMSPRNVRGSDQKRAHLKKYVGGKLPAQHDSVDDYCGLHLEAIMEELMASVSHATNMRSGGRSGLARYLPLTSVSPCGPQRGATSLNGLSFNAIFSESGYTGNTSSGNDYILTFSIPPHGKKGASDFTSGDLLLVRSPRWKNYNMCVFGMVLCGSAGIVGGKSTSGSEGRGNRFGKSDQICVLLRAQERDQGETGDNFSVLTELCLSNHRATNWRWSLEQVHNVTTSAREYQAIRTIPFVSNDVQQLLLRGRLEEIPAAGPTLNNATVFSSLLSPRLLNYLLEHYNESQVQAIVGCLRESSRVIVQGPVRCALLFPSENVFDL</sequence>
<feature type="compositionally biased region" description="Basic and acidic residues" evidence="2">
    <location>
        <begin position="567"/>
        <end position="605"/>
    </location>
</feature>
<feature type="compositionally biased region" description="Polar residues" evidence="2">
    <location>
        <begin position="652"/>
        <end position="671"/>
    </location>
</feature>
<dbReference type="Proteomes" id="UP000011713">
    <property type="component" value="Unassembled WGS sequence"/>
</dbReference>
<feature type="region of interest" description="Disordered" evidence="2">
    <location>
        <begin position="440"/>
        <end position="502"/>
    </location>
</feature>
<dbReference type="EnsemblProtists" id="HpaT808393">
    <property type="protein sequence ID" value="HpaP808393"/>
    <property type="gene ID" value="HpaG808393"/>
</dbReference>
<feature type="region of interest" description="Disordered" evidence="2">
    <location>
        <begin position="1"/>
        <end position="37"/>
    </location>
</feature>
<evidence type="ECO:0000313" key="3">
    <source>
        <dbReference type="EnsemblProtists" id="HpaP808393"/>
    </source>
</evidence>
<feature type="region of interest" description="Disordered" evidence="2">
    <location>
        <begin position="541"/>
        <end position="616"/>
    </location>
</feature>
<feature type="compositionally biased region" description="Polar residues" evidence="2">
    <location>
        <begin position="440"/>
        <end position="457"/>
    </location>
</feature>
<evidence type="ECO:0000313" key="4">
    <source>
        <dbReference type="Proteomes" id="UP000011713"/>
    </source>
</evidence>
<protein>
    <submittedName>
        <fullName evidence="3">Uncharacterized protein</fullName>
    </submittedName>
</protein>
<dbReference type="OMA" id="CVLIRVQ"/>
<feature type="coiled-coil region" evidence="1">
    <location>
        <begin position="337"/>
        <end position="364"/>
    </location>
</feature>
<name>M4BPQ4_HYAAE</name>
<keyword evidence="4" id="KW-1185">Reference proteome</keyword>
<feature type="compositionally biased region" description="Low complexity" evidence="2">
    <location>
        <begin position="276"/>
        <end position="290"/>
    </location>
</feature>
<accession>M4BPQ4</accession>
<feature type="region of interest" description="Disordered" evidence="2">
    <location>
        <begin position="652"/>
        <end position="740"/>
    </location>
</feature>
<dbReference type="eggNOG" id="ENOG502SZZQ">
    <property type="taxonomic scope" value="Eukaryota"/>
</dbReference>
<dbReference type="InParanoid" id="M4BPQ4"/>
<dbReference type="VEuPathDB" id="FungiDB:HpaG808393"/>
<proteinExistence type="predicted"/>
<reference evidence="4" key="1">
    <citation type="journal article" date="2010" name="Science">
        <title>Signatures of adaptation to obligate biotrophy in the Hyaloperonospora arabidopsidis genome.</title>
        <authorList>
            <person name="Baxter L."/>
            <person name="Tripathy S."/>
            <person name="Ishaque N."/>
            <person name="Boot N."/>
            <person name="Cabral A."/>
            <person name="Kemen E."/>
            <person name="Thines M."/>
            <person name="Ah-Fong A."/>
            <person name="Anderson R."/>
            <person name="Badejoko W."/>
            <person name="Bittner-Eddy P."/>
            <person name="Boore J.L."/>
            <person name="Chibucos M.C."/>
            <person name="Coates M."/>
            <person name="Dehal P."/>
            <person name="Delehaunty K."/>
            <person name="Dong S."/>
            <person name="Downton P."/>
            <person name="Dumas B."/>
            <person name="Fabro G."/>
            <person name="Fronick C."/>
            <person name="Fuerstenberg S.I."/>
            <person name="Fulton L."/>
            <person name="Gaulin E."/>
            <person name="Govers F."/>
            <person name="Hughes L."/>
            <person name="Humphray S."/>
            <person name="Jiang R.H."/>
            <person name="Judelson H."/>
            <person name="Kamoun S."/>
            <person name="Kyung K."/>
            <person name="Meijer H."/>
            <person name="Minx P."/>
            <person name="Morris P."/>
            <person name="Nelson J."/>
            <person name="Phuntumart V."/>
            <person name="Qutob D."/>
            <person name="Rehmany A."/>
            <person name="Rougon-Cardoso A."/>
            <person name="Ryden P."/>
            <person name="Torto-Alalibo T."/>
            <person name="Studholme D."/>
            <person name="Wang Y."/>
            <person name="Win J."/>
            <person name="Wood J."/>
            <person name="Clifton S.W."/>
            <person name="Rogers J."/>
            <person name="Van den Ackerveken G."/>
            <person name="Jones J.D."/>
            <person name="McDowell J.M."/>
            <person name="Beynon J."/>
            <person name="Tyler B.M."/>
        </authorList>
    </citation>
    <scope>NUCLEOTIDE SEQUENCE [LARGE SCALE GENOMIC DNA]</scope>
    <source>
        <strain evidence="4">Emoy2</strain>
    </source>
</reference>
<reference evidence="3" key="2">
    <citation type="submission" date="2015-06" db="UniProtKB">
        <authorList>
            <consortium name="EnsemblProtists"/>
        </authorList>
    </citation>
    <scope>IDENTIFICATION</scope>
    <source>
        <strain evidence="3">Emoy2</strain>
    </source>
</reference>
<organism evidence="3 4">
    <name type="scientific">Hyaloperonospora arabidopsidis (strain Emoy2)</name>
    <name type="common">Downy mildew agent</name>
    <name type="synonym">Peronospora arabidopsidis</name>
    <dbReference type="NCBI Taxonomy" id="559515"/>
    <lineage>
        <taxon>Eukaryota</taxon>
        <taxon>Sar</taxon>
        <taxon>Stramenopiles</taxon>
        <taxon>Oomycota</taxon>
        <taxon>Peronosporomycetes</taxon>
        <taxon>Peronosporales</taxon>
        <taxon>Peronosporaceae</taxon>
        <taxon>Hyaloperonospora</taxon>
    </lineage>
</organism>
<feature type="compositionally biased region" description="Basic and acidic residues" evidence="2">
    <location>
        <begin position="480"/>
        <end position="493"/>
    </location>
</feature>
<feature type="compositionally biased region" description="Polar residues" evidence="2">
    <location>
        <begin position="606"/>
        <end position="615"/>
    </location>
</feature>